<keyword evidence="4" id="KW-1185">Reference proteome</keyword>
<accession>A0ABD1LW44</accession>
<dbReference type="EMBL" id="JBGMDY010000007">
    <property type="protein sequence ID" value="KAL2327734.1"/>
    <property type="molecule type" value="Genomic_DNA"/>
</dbReference>
<dbReference type="PANTHER" id="PTHR31549:SF259">
    <property type="match status" value="1"/>
</dbReference>
<keyword evidence="2" id="KW-0472">Membrane</keyword>
<evidence type="ECO:0000256" key="1">
    <source>
        <dbReference type="SAM" id="MobiDB-lite"/>
    </source>
</evidence>
<gene>
    <name evidence="3" type="ORF">Fmac_021161</name>
</gene>
<dbReference type="InterPro" id="IPR004158">
    <property type="entry name" value="DUF247_pln"/>
</dbReference>
<comment type="caution">
    <text evidence="3">The sequence shown here is derived from an EMBL/GenBank/DDBJ whole genome shotgun (WGS) entry which is preliminary data.</text>
</comment>
<evidence type="ECO:0000313" key="4">
    <source>
        <dbReference type="Proteomes" id="UP001603857"/>
    </source>
</evidence>
<keyword evidence="2" id="KW-0812">Transmembrane</keyword>
<dbReference type="Pfam" id="PF03140">
    <property type="entry name" value="DUF247"/>
    <property type="match status" value="1"/>
</dbReference>
<keyword evidence="2" id="KW-1133">Transmembrane helix</keyword>
<dbReference type="Proteomes" id="UP001603857">
    <property type="component" value="Unassembled WGS sequence"/>
</dbReference>
<feature type="region of interest" description="Disordered" evidence="1">
    <location>
        <begin position="548"/>
        <end position="569"/>
    </location>
</feature>
<organism evidence="3 4">
    <name type="scientific">Flemingia macrophylla</name>
    <dbReference type="NCBI Taxonomy" id="520843"/>
    <lineage>
        <taxon>Eukaryota</taxon>
        <taxon>Viridiplantae</taxon>
        <taxon>Streptophyta</taxon>
        <taxon>Embryophyta</taxon>
        <taxon>Tracheophyta</taxon>
        <taxon>Spermatophyta</taxon>
        <taxon>Magnoliopsida</taxon>
        <taxon>eudicotyledons</taxon>
        <taxon>Gunneridae</taxon>
        <taxon>Pentapetalae</taxon>
        <taxon>rosids</taxon>
        <taxon>fabids</taxon>
        <taxon>Fabales</taxon>
        <taxon>Fabaceae</taxon>
        <taxon>Papilionoideae</taxon>
        <taxon>50 kb inversion clade</taxon>
        <taxon>NPAAA clade</taxon>
        <taxon>indigoferoid/millettioid clade</taxon>
        <taxon>Phaseoleae</taxon>
        <taxon>Flemingia</taxon>
    </lineage>
</organism>
<protein>
    <submittedName>
        <fullName evidence="3">Uncharacterized protein</fullName>
    </submittedName>
</protein>
<feature type="transmembrane region" description="Helical" evidence="2">
    <location>
        <begin position="270"/>
        <end position="292"/>
    </location>
</feature>
<dbReference type="PANTHER" id="PTHR31549">
    <property type="entry name" value="PROTEIN, PUTATIVE (DUF247)-RELATED-RELATED"/>
    <property type="match status" value="1"/>
</dbReference>
<sequence length="590" mass="66280">MVSKEEKPVVIIEILEKLEKLPTNEPNCNRVCVCHVPHSLSFVKPEAYIPQFVGLGPYHHWRSELIMTTELKLGVVRRVLKLKPKPNTDMFDQNIVSDIQPLYHADVHLKSDYPTDLSSVFTVDGLFLLALLDSDVGAIILQVERTNTFFLTGKPGMPLVNIHGVELSVGSIFREVFMIENQIPTRVLKLVNKALIDRNEFPDKDLDSAMRTFCGALSPFVVSDINLFKFAEDHDHLLDLLYKLITYLPESEADPESQTNPGLNETLMTMFYMVTLISSTGFILLFFLQLIFRLIKWVIHYLVHRSFPSIVAAPQSIKLLGILDAPIYSTDLLTYINGGLEAHSQCTRILAQLIERTDRWFQGWDSTSSSNKAAIPSATELCKNRIQFESAEGSISSGKVCYIFKFFFDLALICLPCIRLNVTSEVIIRNLLAYEALAKPNRLILARHVKLMCALIDTPEDVQLLVDNKIIQGNLRNEVVAQLFNDLRKTVNTCSEKIQVFELQIERVKATLGRLTPAIIPVEGRGFLLRDAGGGGLSSRVAEMKGSLSSSVATRGRRSRRASRGEELLRRRAPRGEEALVVARRCKAAS</sequence>
<evidence type="ECO:0000313" key="3">
    <source>
        <dbReference type="EMBL" id="KAL2327734.1"/>
    </source>
</evidence>
<dbReference type="AlphaFoldDB" id="A0ABD1LW44"/>
<reference evidence="3 4" key="1">
    <citation type="submission" date="2024-08" db="EMBL/GenBank/DDBJ databases">
        <title>Insights into the chromosomal genome structure of Flemingia macrophylla.</title>
        <authorList>
            <person name="Ding Y."/>
            <person name="Zhao Y."/>
            <person name="Bi W."/>
            <person name="Wu M."/>
            <person name="Zhao G."/>
            <person name="Gong Y."/>
            <person name="Li W."/>
            <person name="Zhang P."/>
        </authorList>
    </citation>
    <scope>NUCLEOTIDE SEQUENCE [LARGE SCALE GENOMIC DNA]</scope>
    <source>
        <strain evidence="3">DYQJB</strain>
        <tissue evidence="3">Leaf</tissue>
    </source>
</reference>
<evidence type="ECO:0000256" key="2">
    <source>
        <dbReference type="SAM" id="Phobius"/>
    </source>
</evidence>
<proteinExistence type="predicted"/>
<name>A0ABD1LW44_9FABA</name>